<dbReference type="Proteomes" id="UP000006222">
    <property type="component" value="Unassembled WGS sequence"/>
</dbReference>
<organism evidence="1 2">
    <name type="scientific">Rhodopirellula baltica WH47</name>
    <dbReference type="NCBI Taxonomy" id="991778"/>
    <lineage>
        <taxon>Bacteria</taxon>
        <taxon>Pseudomonadati</taxon>
        <taxon>Planctomycetota</taxon>
        <taxon>Planctomycetia</taxon>
        <taxon>Pirellulales</taxon>
        <taxon>Pirellulaceae</taxon>
        <taxon>Rhodopirellula</taxon>
    </lineage>
</organism>
<evidence type="ECO:0000313" key="2">
    <source>
        <dbReference type="Proteomes" id="UP000006222"/>
    </source>
</evidence>
<dbReference type="AlphaFoldDB" id="F2B1Q6"/>
<name>F2B1Q6_RHOBT</name>
<gene>
    <name evidence="1" type="ORF">RBWH47_05092</name>
</gene>
<comment type="caution">
    <text evidence="1">The sequence shown here is derived from an EMBL/GenBank/DDBJ whole genome shotgun (WGS) entry which is preliminary data.</text>
</comment>
<dbReference type="EMBL" id="AFAR01000309">
    <property type="protein sequence ID" value="EGF24149.1"/>
    <property type="molecule type" value="Genomic_DNA"/>
</dbReference>
<evidence type="ECO:0000313" key="1">
    <source>
        <dbReference type="EMBL" id="EGF24149.1"/>
    </source>
</evidence>
<protein>
    <submittedName>
        <fullName evidence="1">Uncharacterized protein</fullName>
    </submittedName>
</protein>
<dbReference type="PATRIC" id="fig|991778.3.peg.6262"/>
<sequence>MYYVYLNQVAQNVVTLNDATREFRDLDSATRSDVMHRLYLMTHQSHPLPDEVSLAIAESGLKPTFTPCVMLSGGNVESQLSRIAKLPDNELDKAFLLLLTLFRIADNRRRELCGDNCQHWWHQDLSDDAVVREVTRNGGA</sequence>
<reference evidence="1 2" key="1">
    <citation type="journal article" date="2013" name="Mar. Genomics">
        <title>Expression of sulfatases in Rhodopirellula baltica and the diversity of sulfatases in the genus Rhodopirellula.</title>
        <authorList>
            <person name="Wegner C.E."/>
            <person name="Richter-Heitmann T."/>
            <person name="Klindworth A."/>
            <person name="Klockow C."/>
            <person name="Richter M."/>
            <person name="Achstetter T."/>
            <person name="Glockner F.O."/>
            <person name="Harder J."/>
        </authorList>
    </citation>
    <scope>NUCLEOTIDE SEQUENCE [LARGE SCALE GENOMIC DNA]</scope>
    <source>
        <strain evidence="1 2">WH47</strain>
    </source>
</reference>
<dbReference type="Pfam" id="PF19383">
    <property type="entry name" value="DUF5958"/>
    <property type="match status" value="1"/>
</dbReference>
<dbReference type="RefSeq" id="WP_007329816.1">
    <property type="nucleotide sequence ID" value="NZ_AFAR01000309.1"/>
</dbReference>
<accession>F2B1Q6</accession>
<proteinExistence type="predicted"/>
<dbReference type="InterPro" id="IPR046002">
    <property type="entry name" value="DUF5958"/>
</dbReference>